<evidence type="ECO:0000313" key="1">
    <source>
        <dbReference type="EMBL" id="RVU32953.1"/>
    </source>
</evidence>
<accession>A0A437QEX1</accession>
<name>A0A437QEX1_9GAMM</name>
<dbReference type="InterPro" id="IPR032331">
    <property type="entry name" value="DUF4856"/>
</dbReference>
<proteinExistence type="predicted"/>
<sequence>MPALAHSDASYSGFPITVKDYKGDKKSSVAYSGQIARHALHDSLKKLSARGNGMPNAELKAQMMAYYAGKDAGRKIIAPATKGDFVVKQSTVDELSKGKNLKGKTYGGAVSAWPGNMTGSEVIEFWIDKASAANKGFDPLTGLDYTQLISKFLMGAVFYNQAVDNYLDEKLDAGTKPNGKPYKDGTPYTGKEHVWDEAFGYFGVPAHALSLDAKTVYSIAKQKPESVKSADANGDKMIDLKSEMVFAHGYYAAGADKSGNSNYMHTITEAFIDGRQLITKANGKNLTDQQREELKAYADVIRTNWEKVIAEAAFKYAGSVYKDALALQDAVDNNGDLQKTFRTYAKHWGELKGFAMALQVSGKDLGVTAVKLNRLIGASPVLLGNTQVSGIDNDGNYIQSPSVSLEEYALNMIEVQKLLNDTFGLQAKANDQLDKLSKLAEKLSNTSSAEND</sequence>
<dbReference type="EMBL" id="SACQ01000001">
    <property type="protein sequence ID" value="RVU32953.1"/>
    <property type="molecule type" value="Genomic_DNA"/>
</dbReference>
<gene>
    <name evidence="1" type="ORF">EOE65_00100</name>
</gene>
<evidence type="ECO:0000313" key="2">
    <source>
        <dbReference type="Proteomes" id="UP000282818"/>
    </source>
</evidence>
<protein>
    <submittedName>
        <fullName evidence="1">DUF4856 domain-containing protein</fullName>
    </submittedName>
</protein>
<dbReference type="Proteomes" id="UP000282818">
    <property type="component" value="Unassembled WGS sequence"/>
</dbReference>
<dbReference type="Pfam" id="PF16148">
    <property type="entry name" value="DUF4856"/>
    <property type="match status" value="1"/>
</dbReference>
<dbReference type="AlphaFoldDB" id="A0A437QEX1"/>
<reference evidence="1 2" key="1">
    <citation type="submission" date="2019-01" db="EMBL/GenBank/DDBJ databases">
        <authorList>
            <person name="Chen W.-M."/>
        </authorList>
    </citation>
    <scope>NUCLEOTIDE SEQUENCE [LARGE SCALE GENOMIC DNA]</scope>
    <source>
        <strain evidence="1 2">HPM-16</strain>
    </source>
</reference>
<organism evidence="1 2">
    <name type="scientific">Neptunomonas marina</name>
    <dbReference type="NCBI Taxonomy" id="1815562"/>
    <lineage>
        <taxon>Bacteria</taxon>
        <taxon>Pseudomonadati</taxon>
        <taxon>Pseudomonadota</taxon>
        <taxon>Gammaproteobacteria</taxon>
        <taxon>Oceanospirillales</taxon>
        <taxon>Oceanospirillaceae</taxon>
        <taxon>Neptunomonas</taxon>
    </lineage>
</organism>
<keyword evidence="2" id="KW-1185">Reference proteome</keyword>
<comment type="caution">
    <text evidence="1">The sequence shown here is derived from an EMBL/GenBank/DDBJ whole genome shotgun (WGS) entry which is preliminary data.</text>
</comment>